<accession>A0A6C0KAU3</accession>
<name>A0A6C0KAU3_9ZZZZ</name>
<dbReference type="EMBL" id="MN740850">
    <property type="protein sequence ID" value="QHU15132.1"/>
    <property type="molecule type" value="Genomic_DNA"/>
</dbReference>
<proteinExistence type="predicted"/>
<sequence>MDPITKTWKFKYDDMRDPLMKKYTRGYYLNLENGDVRSFEEGIAHIVGKAKERYVYHMWWIENGSF</sequence>
<evidence type="ECO:0000313" key="1">
    <source>
        <dbReference type="EMBL" id="QHU15132.1"/>
    </source>
</evidence>
<organism evidence="1">
    <name type="scientific">viral metagenome</name>
    <dbReference type="NCBI Taxonomy" id="1070528"/>
    <lineage>
        <taxon>unclassified sequences</taxon>
        <taxon>metagenomes</taxon>
        <taxon>organismal metagenomes</taxon>
    </lineage>
</organism>
<reference evidence="1" key="1">
    <citation type="journal article" date="2020" name="Nature">
        <title>Giant virus diversity and host interactions through global metagenomics.</title>
        <authorList>
            <person name="Schulz F."/>
            <person name="Roux S."/>
            <person name="Paez-Espino D."/>
            <person name="Jungbluth S."/>
            <person name="Walsh D.A."/>
            <person name="Denef V.J."/>
            <person name="McMahon K.D."/>
            <person name="Konstantinidis K.T."/>
            <person name="Eloe-Fadrosh E.A."/>
            <person name="Kyrpides N.C."/>
            <person name="Woyke T."/>
        </authorList>
    </citation>
    <scope>NUCLEOTIDE SEQUENCE</scope>
    <source>
        <strain evidence="1">GVMAG-S-1102244-55</strain>
    </source>
</reference>
<dbReference type="AlphaFoldDB" id="A0A6C0KAU3"/>
<protein>
    <submittedName>
        <fullName evidence="1">Uncharacterized protein</fullName>
    </submittedName>
</protein>